<dbReference type="Proteomes" id="UP000178532">
    <property type="component" value="Unassembled WGS sequence"/>
</dbReference>
<name>A0A1F6DLV6_9BACT</name>
<sequence>MHEHHKDIAVLYHGSCPDGFGGAYAAWKKFGDTAEYIPVKHGWPVPEGLAGRKVFILDFSYPQEEMDFIVETAGSVTILDHHLGAREVVESVPEHVFDEKRSGATIAWSYFHPDTSVPALLKHVEDGDLYLFKLPDTRAVIAYVYIRPFAFSEWDRFAQELENEETRKSLIEKGRVYAEHFALLVEQIANKAVLVSFEGIECYLVTAADMFKSDVGNELARRKPPLGLIVNFHGDVINVSLRSDPSIDVSAIAKKYGGSGHPQSAAFRLKWGDPLPWTVLKEHEHPRD</sequence>
<dbReference type="PANTHER" id="PTHR46922:SF4">
    <property type="entry name" value="DHHA1 DOMAIN PROTEIN"/>
    <property type="match status" value="1"/>
</dbReference>
<dbReference type="Gene3D" id="3.10.310.30">
    <property type="match status" value="1"/>
</dbReference>
<accession>A0A1F6DLV6</accession>
<dbReference type="PANTHER" id="PTHR46922">
    <property type="entry name" value="DHHA1 DOMAIN PROTEIN"/>
    <property type="match status" value="1"/>
</dbReference>
<dbReference type="AlphaFoldDB" id="A0A1F6DLV6"/>
<evidence type="ECO:0000313" key="2">
    <source>
        <dbReference type="Proteomes" id="UP000178532"/>
    </source>
</evidence>
<gene>
    <name evidence="1" type="ORF">A3C19_00315</name>
</gene>
<reference evidence="1 2" key="1">
    <citation type="journal article" date="2016" name="Nat. Commun.">
        <title>Thousands of microbial genomes shed light on interconnected biogeochemical processes in an aquifer system.</title>
        <authorList>
            <person name="Anantharaman K."/>
            <person name="Brown C.T."/>
            <person name="Hug L.A."/>
            <person name="Sharon I."/>
            <person name="Castelle C.J."/>
            <person name="Probst A.J."/>
            <person name="Thomas B.C."/>
            <person name="Singh A."/>
            <person name="Wilkins M.J."/>
            <person name="Karaoz U."/>
            <person name="Brodie E.L."/>
            <person name="Williams K.H."/>
            <person name="Hubbard S.S."/>
            <person name="Banfield J.F."/>
        </authorList>
    </citation>
    <scope>NUCLEOTIDE SEQUENCE [LARGE SCALE GENOMIC DNA]</scope>
</reference>
<evidence type="ECO:0008006" key="3">
    <source>
        <dbReference type="Google" id="ProtNLM"/>
    </source>
</evidence>
<dbReference type="InterPro" id="IPR038763">
    <property type="entry name" value="DHH_sf"/>
</dbReference>
<dbReference type="STRING" id="1798495.A3C19_00315"/>
<organism evidence="1 2">
    <name type="scientific">Candidatus Kaiserbacteria bacterium RIFCSPHIGHO2_02_FULL_54_22</name>
    <dbReference type="NCBI Taxonomy" id="1798495"/>
    <lineage>
        <taxon>Bacteria</taxon>
        <taxon>Candidatus Kaiseribacteriota</taxon>
    </lineage>
</organism>
<dbReference type="EMBL" id="MFLI01000007">
    <property type="protein sequence ID" value="OGG62376.1"/>
    <property type="molecule type" value="Genomic_DNA"/>
</dbReference>
<dbReference type="SUPFAM" id="SSF64182">
    <property type="entry name" value="DHH phosphoesterases"/>
    <property type="match status" value="1"/>
</dbReference>
<evidence type="ECO:0000313" key="1">
    <source>
        <dbReference type="EMBL" id="OGG62376.1"/>
    </source>
</evidence>
<protein>
    <recommendedName>
        <fullName evidence="3">DHHA1 domain-containing protein</fullName>
    </recommendedName>
</protein>
<proteinExistence type="predicted"/>
<comment type="caution">
    <text evidence="1">The sequence shown here is derived from an EMBL/GenBank/DDBJ whole genome shotgun (WGS) entry which is preliminary data.</text>
</comment>